<dbReference type="InterPro" id="IPR001680">
    <property type="entry name" value="WD40_rpt"/>
</dbReference>
<dbReference type="PROSITE" id="PS00678">
    <property type="entry name" value="WD_REPEATS_1"/>
    <property type="match status" value="1"/>
</dbReference>
<evidence type="ECO:0000256" key="5">
    <source>
        <dbReference type="ARBA" id="ARBA00022737"/>
    </source>
</evidence>
<keyword evidence="12" id="KW-1185">Reference proteome</keyword>
<dbReference type="GO" id="GO:0006974">
    <property type="term" value="P:DNA damage response"/>
    <property type="evidence" value="ECO:0007669"/>
    <property type="project" value="UniProtKB-KW"/>
</dbReference>
<feature type="compositionally biased region" description="Basic residues" evidence="10">
    <location>
        <begin position="54"/>
        <end position="64"/>
    </location>
</feature>
<feature type="repeat" description="WD" evidence="8">
    <location>
        <begin position="243"/>
        <end position="285"/>
    </location>
</feature>
<dbReference type="EMBL" id="JAGHQM010001201">
    <property type="protein sequence ID" value="KAH0556166.1"/>
    <property type="molecule type" value="Genomic_DNA"/>
</dbReference>
<accession>A0A9P8RLE1</accession>
<feature type="region of interest" description="Disordered" evidence="10">
    <location>
        <begin position="43"/>
        <end position="88"/>
    </location>
</feature>
<protein>
    <recommendedName>
        <fullName evidence="3 9">DNA damage-binding protein CMR1</fullName>
    </recommendedName>
</protein>
<name>A0A9P8RLE1_9PEZI</name>
<dbReference type="SUPFAM" id="SSF50978">
    <property type="entry name" value="WD40 repeat-like"/>
    <property type="match status" value="1"/>
</dbReference>
<keyword evidence="5" id="KW-0677">Repeat</keyword>
<evidence type="ECO:0000313" key="11">
    <source>
        <dbReference type="EMBL" id="KAH0556166.1"/>
    </source>
</evidence>
<evidence type="ECO:0000256" key="3">
    <source>
        <dbReference type="ARBA" id="ARBA00021132"/>
    </source>
</evidence>
<comment type="similarity">
    <text evidence="2 9">Belongs to the WD repeat DDB2/WDR76 family.</text>
</comment>
<keyword evidence="6 9" id="KW-0227">DNA damage</keyword>
<evidence type="ECO:0000256" key="7">
    <source>
        <dbReference type="ARBA" id="ARBA00023125"/>
    </source>
</evidence>
<dbReference type="GO" id="GO:0005634">
    <property type="term" value="C:nucleus"/>
    <property type="evidence" value="ECO:0007669"/>
    <property type="project" value="TreeGrafter"/>
</dbReference>
<dbReference type="GO" id="GO:2000001">
    <property type="term" value="P:regulation of DNA damage checkpoint"/>
    <property type="evidence" value="ECO:0007669"/>
    <property type="project" value="TreeGrafter"/>
</dbReference>
<dbReference type="Proteomes" id="UP000750711">
    <property type="component" value="Unassembled WGS sequence"/>
</dbReference>
<dbReference type="AlphaFoldDB" id="A0A9P8RLE1"/>
<reference evidence="11" key="1">
    <citation type="submission" date="2021-03" db="EMBL/GenBank/DDBJ databases">
        <title>Comparative genomics and phylogenomic investigation of the class Geoglossomycetes provide insights into ecological specialization and systematics.</title>
        <authorList>
            <person name="Melie T."/>
            <person name="Pirro S."/>
            <person name="Miller A.N."/>
            <person name="Quandt A."/>
        </authorList>
    </citation>
    <scope>NUCLEOTIDE SEQUENCE</scope>
    <source>
        <strain evidence="11">CAQ_001_2017</strain>
    </source>
</reference>
<comment type="function">
    <text evidence="1 9">DNA-binding protein that binds to both single- and double-stranded DNA. Binds preferentially to UV-damaged DNA. May be involved in DNA-metabolic processes.</text>
</comment>
<comment type="caution">
    <text evidence="11">The sequence shown here is derived from an EMBL/GenBank/DDBJ whole genome shotgun (WGS) entry which is preliminary data.</text>
</comment>
<feature type="compositionally biased region" description="Polar residues" evidence="10">
    <location>
        <begin position="43"/>
        <end position="53"/>
    </location>
</feature>
<evidence type="ECO:0000256" key="2">
    <source>
        <dbReference type="ARBA" id="ARBA00005434"/>
    </source>
</evidence>
<evidence type="ECO:0000256" key="6">
    <source>
        <dbReference type="ARBA" id="ARBA00022763"/>
    </source>
</evidence>
<evidence type="ECO:0000256" key="1">
    <source>
        <dbReference type="ARBA" id="ARBA00002653"/>
    </source>
</evidence>
<dbReference type="InterPro" id="IPR015943">
    <property type="entry name" value="WD40/YVTN_repeat-like_dom_sf"/>
</dbReference>
<dbReference type="InterPro" id="IPR019775">
    <property type="entry name" value="WD40_repeat_CS"/>
</dbReference>
<dbReference type="PANTHER" id="PTHR14773:SF0">
    <property type="entry name" value="WD REPEAT-CONTAINING PROTEIN 76"/>
    <property type="match status" value="1"/>
</dbReference>
<dbReference type="Pfam" id="PF00400">
    <property type="entry name" value="WD40"/>
    <property type="match status" value="3"/>
</dbReference>
<sequence>MADGAKTAANEYELQRQANIAKNQALLKELQLNSAKLGLGITSKSAANAQPKSKSSRTHKKKAPAPRDVGETAPRRTSSRLAGLTADSEVAKRKAEEEHAAIQEAANAKRQRVSGDLDLTDIVVGGKQWDKSENFLVDVSRGKRFERTFTEEDVRETTDAELRDLREKMSGLGLYEGFEPNNIKIVPERVYSLGFHPTPDKALVFAGDKMGNLGVFDASQSTPEVRHEDDDEAEEPEPAITTFKLHSRTISAFQFDPTDSNYLYSASYDGSVRKLDLASGITAEVYAPSADEDDSLSGVELASTDPHTIHFSTLSGRFGRYDIRDPKSLDIYQLSEKKIGGFSLHPRLPHLVATASLDRTLKVWDLRKVAGKGDARVPAMLGEHQSSLSVSCALWNEHGHLATTSYDNTIKVYDFSNAESWAAGQEIGDDAMEPVVQVPHNNQTGRWVTMSVPPNQTSSPTTLHY</sequence>
<dbReference type="InterPro" id="IPR050853">
    <property type="entry name" value="WD_repeat_DNA-damage-binding"/>
</dbReference>
<evidence type="ECO:0000256" key="4">
    <source>
        <dbReference type="ARBA" id="ARBA00022574"/>
    </source>
</evidence>
<evidence type="ECO:0000256" key="9">
    <source>
        <dbReference type="RuleBase" id="RU365004"/>
    </source>
</evidence>
<evidence type="ECO:0000313" key="12">
    <source>
        <dbReference type="Proteomes" id="UP000750711"/>
    </source>
</evidence>
<feature type="repeat" description="WD" evidence="8">
    <location>
        <begin position="351"/>
        <end position="367"/>
    </location>
</feature>
<dbReference type="SMART" id="SM00320">
    <property type="entry name" value="WD40"/>
    <property type="match status" value="3"/>
</dbReference>
<dbReference type="PROSITE" id="PS50082">
    <property type="entry name" value="WD_REPEATS_2"/>
    <property type="match status" value="2"/>
</dbReference>
<dbReference type="GO" id="GO:0003677">
    <property type="term" value="F:DNA binding"/>
    <property type="evidence" value="ECO:0007669"/>
    <property type="project" value="UniProtKB-UniRule"/>
</dbReference>
<dbReference type="Gene3D" id="2.130.10.10">
    <property type="entry name" value="YVTN repeat-like/Quinoprotein amine dehydrogenase"/>
    <property type="match status" value="1"/>
</dbReference>
<gene>
    <name evidence="11" type="ORF">GP486_005904</name>
</gene>
<keyword evidence="4 8" id="KW-0853">WD repeat</keyword>
<dbReference type="InterPro" id="IPR036322">
    <property type="entry name" value="WD40_repeat_dom_sf"/>
</dbReference>
<proteinExistence type="inferred from homology"/>
<dbReference type="PANTHER" id="PTHR14773">
    <property type="entry name" value="WD REPEAT-CONTAINING PROTEIN 76"/>
    <property type="match status" value="1"/>
</dbReference>
<evidence type="ECO:0000256" key="8">
    <source>
        <dbReference type="PROSITE-ProRule" id="PRU00221"/>
    </source>
</evidence>
<evidence type="ECO:0000256" key="10">
    <source>
        <dbReference type="SAM" id="MobiDB-lite"/>
    </source>
</evidence>
<organism evidence="11 12">
    <name type="scientific">Trichoglossum hirsutum</name>
    <dbReference type="NCBI Taxonomy" id="265104"/>
    <lineage>
        <taxon>Eukaryota</taxon>
        <taxon>Fungi</taxon>
        <taxon>Dikarya</taxon>
        <taxon>Ascomycota</taxon>
        <taxon>Pezizomycotina</taxon>
        <taxon>Geoglossomycetes</taxon>
        <taxon>Geoglossales</taxon>
        <taxon>Geoglossaceae</taxon>
        <taxon>Trichoglossum</taxon>
    </lineage>
</organism>
<keyword evidence="7 9" id="KW-0238">DNA-binding</keyword>